<feature type="transmembrane region" description="Helical" evidence="2">
    <location>
        <begin position="88"/>
        <end position="109"/>
    </location>
</feature>
<gene>
    <name evidence="4" type="ORF">I5M07_04040</name>
</gene>
<proteinExistence type="predicted"/>
<evidence type="ECO:0000256" key="2">
    <source>
        <dbReference type="SAM" id="Phobius"/>
    </source>
</evidence>
<keyword evidence="2" id="KW-0812">Transmembrane</keyword>
<keyword evidence="1" id="KW-0175">Coiled coil</keyword>
<name>A0A934UIW9_9FLAO</name>
<sequence>METITLYLLKSAALFTLFYLTYVSLLRKETFFKANRWFLLSGLLTAVLLPFVTFTKTIWVNPSPAVSMDNTVLSIPNESVEINWTEAYLFPALLLTYGLVVIFLLIKLAREFYSLRQLFKNKTIQRQGKFKFINTSENIAPFSFFDFIVYNSNLYNEIELHSIIEHEKIHSEQKHTIDVLISRLFCILFWFNPIIWLYKKAIIQNLEFIADNDATKKIADKKAYQYTLLKITTHQNCVAITNHFYQSLIKKRIVMLNKNQSKKQNYLKYTLVIPALIAFMLLFQVEVIAQEKAVTENKSVSKTNDEHNQGIFTINKNTSENQLKYISSKLKEDYNVSAKFSDTKRNETNELTAIKVDLKKGKEVNKVMQTKSSEPIKNFQILVNKDENGAFKLDLQTMPEVAKTKTIKIVTTKTKNDSVTKKEIFINGEKVTEQEMNELDPQLIESINVIRNSDKPSINIYTKGNYGSTDSNKKIFRVKTIQQNGSNFPTPPVPPTAPKMVIKTPAIPEAPQAPKKMPNESNQNEWLNFEKKMEQYEAQLKKIEPDMSQFELQMKKYEEKMKLYEKKMEEYGKKIEAYYSKTK</sequence>
<feature type="transmembrane region" description="Helical" evidence="2">
    <location>
        <begin position="266"/>
        <end position="285"/>
    </location>
</feature>
<dbReference type="InterPro" id="IPR052173">
    <property type="entry name" value="Beta-lactam_resp_regulator"/>
</dbReference>
<feature type="transmembrane region" description="Helical" evidence="2">
    <location>
        <begin position="180"/>
        <end position="198"/>
    </location>
</feature>
<evidence type="ECO:0000313" key="4">
    <source>
        <dbReference type="EMBL" id="MBK0368999.1"/>
    </source>
</evidence>
<dbReference type="PANTHER" id="PTHR34978">
    <property type="entry name" value="POSSIBLE SENSOR-TRANSDUCER PROTEIN BLAR"/>
    <property type="match status" value="1"/>
</dbReference>
<accession>A0A934UIW9</accession>
<dbReference type="EMBL" id="JAEHFV010000001">
    <property type="protein sequence ID" value="MBK0368999.1"/>
    <property type="molecule type" value="Genomic_DNA"/>
</dbReference>
<keyword evidence="2" id="KW-0472">Membrane</keyword>
<dbReference type="InterPro" id="IPR008756">
    <property type="entry name" value="Peptidase_M56"/>
</dbReference>
<dbReference type="RefSeq" id="WP_200104911.1">
    <property type="nucleotide sequence ID" value="NZ_JAEHFV010000001.1"/>
</dbReference>
<protein>
    <submittedName>
        <fullName evidence="4">M56 family metallopeptidase</fullName>
    </submittedName>
</protein>
<evidence type="ECO:0000256" key="1">
    <source>
        <dbReference type="SAM" id="Coils"/>
    </source>
</evidence>
<reference evidence="4" key="1">
    <citation type="submission" date="2020-12" db="EMBL/GenBank/DDBJ databases">
        <title>Bacterial novel species Flavobacterium sp. SE-1-e isolated from soil.</title>
        <authorList>
            <person name="Jung H.-Y."/>
        </authorList>
    </citation>
    <scope>NUCLEOTIDE SEQUENCE</scope>
    <source>
        <strain evidence="4">SE-1-e</strain>
    </source>
</reference>
<dbReference type="PANTHER" id="PTHR34978:SF3">
    <property type="entry name" value="SLR0241 PROTEIN"/>
    <property type="match status" value="1"/>
</dbReference>
<dbReference type="Pfam" id="PF05569">
    <property type="entry name" value="Peptidase_M56"/>
    <property type="match status" value="1"/>
</dbReference>
<organism evidence="4 5">
    <name type="scientific">Flavobacterium agrisoli</name>
    <dbReference type="NCBI Taxonomy" id="2793066"/>
    <lineage>
        <taxon>Bacteria</taxon>
        <taxon>Pseudomonadati</taxon>
        <taxon>Bacteroidota</taxon>
        <taxon>Flavobacteriia</taxon>
        <taxon>Flavobacteriales</taxon>
        <taxon>Flavobacteriaceae</taxon>
        <taxon>Flavobacterium</taxon>
    </lineage>
</organism>
<dbReference type="Proteomes" id="UP000609172">
    <property type="component" value="Unassembled WGS sequence"/>
</dbReference>
<comment type="caution">
    <text evidence="4">The sequence shown here is derived from an EMBL/GenBank/DDBJ whole genome shotgun (WGS) entry which is preliminary data.</text>
</comment>
<feature type="transmembrane region" description="Helical" evidence="2">
    <location>
        <begin position="37"/>
        <end position="59"/>
    </location>
</feature>
<feature type="domain" description="Peptidase M56" evidence="3">
    <location>
        <begin position="155"/>
        <end position="256"/>
    </location>
</feature>
<evidence type="ECO:0000259" key="3">
    <source>
        <dbReference type="Pfam" id="PF05569"/>
    </source>
</evidence>
<evidence type="ECO:0000313" key="5">
    <source>
        <dbReference type="Proteomes" id="UP000609172"/>
    </source>
</evidence>
<keyword evidence="5" id="KW-1185">Reference proteome</keyword>
<keyword evidence="2" id="KW-1133">Transmembrane helix</keyword>
<dbReference type="AlphaFoldDB" id="A0A934UIW9"/>
<dbReference type="CDD" id="cd07341">
    <property type="entry name" value="M56_BlaR1_MecR1_like"/>
    <property type="match status" value="1"/>
</dbReference>
<feature type="transmembrane region" description="Helical" evidence="2">
    <location>
        <begin position="6"/>
        <end position="25"/>
    </location>
</feature>
<feature type="coiled-coil region" evidence="1">
    <location>
        <begin position="519"/>
        <end position="581"/>
    </location>
</feature>